<feature type="active site" evidence="9">
    <location>
        <position position="155"/>
    </location>
</feature>
<dbReference type="PRINTS" id="PR00781">
    <property type="entry name" value="LIPOSIGPTASE"/>
</dbReference>
<dbReference type="EMBL" id="PIUM01000039">
    <property type="protein sequence ID" value="PKU22040.1"/>
    <property type="molecule type" value="Genomic_DNA"/>
</dbReference>
<dbReference type="GO" id="GO:0005886">
    <property type="term" value="C:plasma membrane"/>
    <property type="evidence" value="ECO:0007669"/>
    <property type="project" value="UniProtKB-SubCell"/>
</dbReference>
<evidence type="ECO:0000256" key="4">
    <source>
        <dbReference type="ARBA" id="ARBA00022692"/>
    </source>
</evidence>
<dbReference type="PANTHER" id="PTHR33695">
    <property type="entry name" value="LIPOPROTEIN SIGNAL PEPTIDASE"/>
    <property type="match status" value="1"/>
</dbReference>
<evidence type="ECO:0000256" key="9">
    <source>
        <dbReference type="HAMAP-Rule" id="MF_00161"/>
    </source>
</evidence>
<dbReference type="InterPro" id="IPR001872">
    <property type="entry name" value="Peptidase_A8"/>
</dbReference>
<keyword evidence="13" id="KW-1185">Reference proteome</keyword>
<feature type="active site" evidence="9">
    <location>
        <position position="136"/>
    </location>
</feature>
<evidence type="ECO:0000256" key="3">
    <source>
        <dbReference type="ARBA" id="ARBA00022670"/>
    </source>
</evidence>
<proteinExistence type="inferred from homology"/>
<reference evidence="13" key="1">
    <citation type="submission" date="2017-12" db="EMBL/GenBank/DDBJ databases">
        <title>Draft genome sequence of Telmatospirillum siberiense 26-4b1T, an acidotolerant peatland alphaproteobacterium potentially involved in sulfur cycling.</title>
        <authorList>
            <person name="Hausmann B."/>
            <person name="Pjevac P."/>
            <person name="Schreck K."/>
            <person name="Herbold C.W."/>
            <person name="Daims H."/>
            <person name="Wagner M."/>
            <person name="Pester M."/>
            <person name="Loy A."/>
        </authorList>
    </citation>
    <scope>NUCLEOTIDE SEQUENCE [LARGE SCALE GENOMIC DNA]</scope>
    <source>
        <strain evidence="13">26-4b1</strain>
    </source>
</reference>
<feature type="transmembrane region" description="Helical" evidence="9">
    <location>
        <begin position="147"/>
        <end position="171"/>
    </location>
</feature>
<dbReference type="PROSITE" id="PS00855">
    <property type="entry name" value="SPASE_II"/>
    <property type="match status" value="1"/>
</dbReference>
<keyword evidence="8 9" id="KW-0472">Membrane</keyword>
<evidence type="ECO:0000313" key="13">
    <source>
        <dbReference type="Proteomes" id="UP000233293"/>
    </source>
</evidence>
<comment type="similarity">
    <text evidence="1 9 11">Belongs to the peptidase A8 family.</text>
</comment>
<dbReference type="RefSeq" id="WP_101253154.1">
    <property type="nucleotide sequence ID" value="NZ_PIUM01000039.1"/>
</dbReference>
<evidence type="ECO:0000256" key="10">
    <source>
        <dbReference type="RuleBase" id="RU000594"/>
    </source>
</evidence>
<comment type="pathway">
    <text evidence="9">Protein modification; lipoprotein biosynthesis (signal peptide cleavage).</text>
</comment>
<evidence type="ECO:0000256" key="2">
    <source>
        <dbReference type="ARBA" id="ARBA00022475"/>
    </source>
</evidence>
<organism evidence="12 13">
    <name type="scientific">Telmatospirillum siberiense</name>
    <dbReference type="NCBI Taxonomy" id="382514"/>
    <lineage>
        <taxon>Bacteria</taxon>
        <taxon>Pseudomonadati</taxon>
        <taxon>Pseudomonadota</taxon>
        <taxon>Alphaproteobacteria</taxon>
        <taxon>Rhodospirillales</taxon>
        <taxon>Rhodospirillaceae</taxon>
        <taxon>Telmatospirillum</taxon>
    </lineage>
</organism>
<dbReference type="EC" id="3.4.23.36" evidence="9"/>
<keyword evidence="3 9" id="KW-0645">Protease</keyword>
<feature type="transmembrane region" description="Helical" evidence="9">
    <location>
        <begin position="12"/>
        <end position="31"/>
    </location>
</feature>
<evidence type="ECO:0000256" key="1">
    <source>
        <dbReference type="ARBA" id="ARBA00006139"/>
    </source>
</evidence>
<name>A0A2N3PNT0_9PROT</name>
<keyword evidence="6 9" id="KW-0378">Hydrolase</keyword>
<feature type="transmembrane region" description="Helical" evidence="9">
    <location>
        <begin position="109"/>
        <end position="127"/>
    </location>
</feature>
<dbReference type="OrthoDB" id="9810259at2"/>
<dbReference type="NCBIfam" id="TIGR00077">
    <property type="entry name" value="lspA"/>
    <property type="match status" value="1"/>
</dbReference>
<dbReference type="HAMAP" id="MF_00161">
    <property type="entry name" value="LspA"/>
    <property type="match status" value="1"/>
</dbReference>
<dbReference type="PANTHER" id="PTHR33695:SF1">
    <property type="entry name" value="LIPOPROTEIN SIGNAL PEPTIDASE"/>
    <property type="match status" value="1"/>
</dbReference>
<accession>A0A2N3PNT0</accession>
<evidence type="ECO:0000256" key="5">
    <source>
        <dbReference type="ARBA" id="ARBA00022750"/>
    </source>
</evidence>
<evidence type="ECO:0000256" key="7">
    <source>
        <dbReference type="ARBA" id="ARBA00022989"/>
    </source>
</evidence>
<evidence type="ECO:0000256" key="11">
    <source>
        <dbReference type="RuleBase" id="RU004181"/>
    </source>
</evidence>
<protein>
    <recommendedName>
        <fullName evidence="9">Lipoprotein signal peptidase</fullName>
        <ecNumber evidence="9">3.4.23.36</ecNumber>
    </recommendedName>
    <alternativeName>
        <fullName evidence="9">Prolipoprotein signal peptidase</fullName>
    </alternativeName>
    <alternativeName>
        <fullName evidence="9">Signal peptidase II</fullName>
        <shortName evidence="9">SPase II</shortName>
    </alternativeName>
</protein>
<evidence type="ECO:0000256" key="6">
    <source>
        <dbReference type="ARBA" id="ARBA00022801"/>
    </source>
</evidence>
<sequence>MSEAARITPARGSLVFGLAVALFTAILDQASKWTILDLFRPEGVSGTPFSSPLRIEALPILDFVLTWNRGVSFGMGNDGGHYNVLIFTALAVLIGGFLVAWMAKTANPLILASLGLIVGGAVGNVIDRLRFGAVVDFLYVHIGAFDWWPVFNVADSAVCIGAGFLVFDSLFAKRDSNMNTQ</sequence>
<comment type="function">
    <text evidence="9 10">This protein specifically catalyzes the removal of signal peptides from prolipoproteins.</text>
</comment>
<dbReference type="GO" id="GO:0006508">
    <property type="term" value="P:proteolysis"/>
    <property type="evidence" value="ECO:0007669"/>
    <property type="project" value="UniProtKB-KW"/>
</dbReference>
<feature type="transmembrane region" description="Helical" evidence="9">
    <location>
        <begin position="82"/>
        <end position="102"/>
    </location>
</feature>
<dbReference type="Proteomes" id="UP000233293">
    <property type="component" value="Unassembled WGS sequence"/>
</dbReference>
<gene>
    <name evidence="9 12" type="primary">lspA</name>
    <name evidence="12" type="ORF">CWS72_23830</name>
</gene>
<dbReference type="GO" id="GO:0004190">
    <property type="term" value="F:aspartic-type endopeptidase activity"/>
    <property type="evidence" value="ECO:0007669"/>
    <property type="project" value="UniProtKB-UniRule"/>
</dbReference>
<comment type="caution">
    <text evidence="12">The sequence shown here is derived from an EMBL/GenBank/DDBJ whole genome shotgun (WGS) entry which is preliminary data.</text>
</comment>
<comment type="catalytic activity">
    <reaction evidence="9 10">
        <text>Release of signal peptides from bacterial membrane prolipoproteins. Hydrolyzes -Xaa-Yaa-Zaa-|-(S,diacylglyceryl)Cys-, in which Xaa is hydrophobic (preferably Leu), and Yaa (Ala or Ser) and Zaa (Gly or Ala) have small, neutral side chains.</text>
        <dbReference type="EC" id="3.4.23.36"/>
    </reaction>
</comment>
<keyword evidence="7 9" id="KW-1133">Transmembrane helix</keyword>
<keyword evidence="4 9" id="KW-0812">Transmembrane</keyword>
<evidence type="ECO:0000313" key="12">
    <source>
        <dbReference type="EMBL" id="PKU22040.1"/>
    </source>
</evidence>
<dbReference type="Pfam" id="PF01252">
    <property type="entry name" value="Peptidase_A8"/>
    <property type="match status" value="1"/>
</dbReference>
<dbReference type="AlphaFoldDB" id="A0A2N3PNT0"/>
<keyword evidence="2 9" id="KW-1003">Cell membrane</keyword>
<keyword evidence="5 9" id="KW-0064">Aspartyl protease</keyword>
<dbReference type="UniPathway" id="UPA00665"/>
<evidence type="ECO:0000256" key="8">
    <source>
        <dbReference type="ARBA" id="ARBA00023136"/>
    </source>
</evidence>
<comment type="subcellular location">
    <subcellularLocation>
        <location evidence="9">Cell membrane</location>
        <topology evidence="9">Multi-pass membrane protein</topology>
    </subcellularLocation>
</comment>